<evidence type="ECO:0000313" key="2">
    <source>
        <dbReference type="EMBL" id="ADN36212.1"/>
    </source>
</evidence>
<gene>
    <name evidence="2" type="ordered locus">Mpet_1453</name>
</gene>
<evidence type="ECO:0000313" key="3">
    <source>
        <dbReference type="Proteomes" id="UP000006565"/>
    </source>
</evidence>
<keyword evidence="3" id="KW-1185">Reference proteome</keyword>
<protein>
    <submittedName>
        <fullName evidence="2">Baseplate J family protein</fullName>
    </submittedName>
</protein>
<dbReference type="KEGG" id="mpi:Mpet_1453"/>
<dbReference type="HOGENOM" id="CLU_757824_0_0_2"/>
<dbReference type="RefSeq" id="WP_013329389.1">
    <property type="nucleotide sequence ID" value="NC_014507.1"/>
</dbReference>
<dbReference type="Proteomes" id="UP000006565">
    <property type="component" value="Chromosome"/>
</dbReference>
<accession>E1RFI2</accession>
<dbReference type="eggNOG" id="arCOG10307">
    <property type="taxonomic scope" value="Archaea"/>
</dbReference>
<dbReference type="InterPro" id="IPR052399">
    <property type="entry name" value="Phage_Baseplate_Assmbl_Protein"/>
</dbReference>
<reference evidence="2 3" key="1">
    <citation type="journal article" date="2010" name="Stand. Genomic Sci.">
        <title>Complete genome sequence of Methanoplanus petrolearius type strain (SEBR 4847).</title>
        <authorList>
            <person name="Brambilla E."/>
            <person name="Djao O.D."/>
            <person name="Daligault H."/>
            <person name="Lapidus A."/>
            <person name="Lucas S."/>
            <person name="Hammon N."/>
            <person name="Nolan M."/>
            <person name="Tice H."/>
            <person name="Cheng J.F."/>
            <person name="Han C."/>
            <person name="Tapia R."/>
            <person name="Goodwin L."/>
            <person name="Pitluck S."/>
            <person name="Liolios K."/>
            <person name="Ivanova N."/>
            <person name="Mavromatis K."/>
            <person name="Mikhailova N."/>
            <person name="Pati A."/>
            <person name="Chen A."/>
            <person name="Palaniappan K."/>
            <person name="Land M."/>
            <person name="Hauser L."/>
            <person name="Chang Y.J."/>
            <person name="Jeffries C.D."/>
            <person name="Rohde M."/>
            <person name="Spring S."/>
            <person name="Sikorski J."/>
            <person name="Goker M."/>
            <person name="Woyke T."/>
            <person name="Bristow J."/>
            <person name="Eisen J.A."/>
            <person name="Markowitz V."/>
            <person name="Hugenholtz P."/>
            <person name="Kyrpides N.C."/>
            <person name="Klenk H.P."/>
        </authorList>
    </citation>
    <scope>NUCLEOTIDE SEQUENCE [LARGE SCALE GENOMIC DNA]</scope>
    <source>
        <strain evidence="3">DSM 11571 / OCM 486 / SEBR 4847</strain>
    </source>
</reference>
<dbReference type="STRING" id="679926.Mpet_1453"/>
<dbReference type="Pfam" id="PF04865">
    <property type="entry name" value="Baseplate_J"/>
    <property type="match status" value="1"/>
</dbReference>
<dbReference type="PANTHER" id="PTHR37829:SF3">
    <property type="entry name" value="PROTEIN JAYE-RELATED"/>
    <property type="match status" value="1"/>
</dbReference>
<dbReference type="OrthoDB" id="204546at2157"/>
<feature type="domain" description="Baseplate protein J-like barrel" evidence="1">
    <location>
        <begin position="99"/>
        <end position="185"/>
    </location>
</feature>
<dbReference type="EMBL" id="CP002117">
    <property type="protein sequence ID" value="ADN36212.1"/>
    <property type="molecule type" value="Genomic_DNA"/>
</dbReference>
<proteinExistence type="predicted"/>
<dbReference type="GeneID" id="9743923"/>
<evidence type="ECO:0000259" key="1">
    <source>
        <dbReference type="Pfam" id="PF04865"/>
    </source>
</evidence>
<organism evidence="2 3">
    <name type="scientific">Methanolacinia petrolearia (strain DSM 11571 / OCM 486 / SEBR 4847)</name>
    <name type="common">Methanoplanus petrolearius</name>
    <dbReference type="NCBI Taxonomy" id="679926"/>
    <lineage>
        <taxon>Archaea</taxon>
        <taxon>Methanobacteriati</taxon>
        <taxon>Methanobacteriota</taxon>
        <taxon>Stenosarchaea group</taxon>
        <taxon>Methanomicrobia</taxon>
        <taxon>Methanomicrobiales</taxon>
        <taxon>Methanomicrobiaceae</taxon>
        <taxon>Methanolacinia</taxon>
    </lineage>
</organism>
<dbReference type="AlphaFoldDB" id="E1RFI2"/>
<dbReference type="PANTHER" id="PTHR37829">
    <property type="entry name" value="PHAGE-LIKE ELEMENT PBSX PROTEIN XKDT"/>
    <property type="match status" value="1"/>
</dbReference>
<dbReference type="InterPro" id="IPR006949">
    <property type="entry name" value="Barrel_Baseplate_J-like"/>
</dbReference>
<name>E1RFI2_METP4</name>
<sequence length="365" mass="38415">MTDYGVISTGFRTKTYDEVLETMIENAGQIFGYDMDLSNNTILGQKLRSIAVEIATLWQEMEGAYYSAFISQAEGQSLDRIVALVGIKRNTALKASGVVTFSVNEAIETDIKIPSGTIVGTADESILFETPEDVILYAGEMSVDVPVVAQEAGSDGNVSGGTITKLVTSMSEIDSITNSSAITGGGDAETDAKLRIRAMTMKPAAKGTVAALESALLALDGVMDVNVVEDTDSHSVDIAIAGGDSDEISSVIEETRPCGIPVTWDYATGVSIDVTVTVVKISSATEAAVQAQVTNAVSNWLYEKEIGEDLSYYKLLLAISGCSYVSNISSLSITDGTNIADTVGEVLPVEEDKRVGEGAITVNVV</sequence>